<dbReference type="InterPro" id="IPR031643">
    <property type="entry name" value="DUF4708"/>
</dbReference>
<evidence type="ECO:0000313" key="4">
    <source>
        <dbReference type="RefSeq" id="XP_018518876.2"/>
    </source>
</evidence>
<dbReference type="KEGG" id="lcf:108874820"/>
<dbReference type="PANTHER" id="PTHR28495">
    <property type="entry name" value="HYPOTHETICAL PROTEIN LOC100359752"/>
    <property type="match status" value="1"/>
</dbReference>
<feature type="domain" description="DUF4708" evidence="2">
    <location>
        <begin position="7"/>
        <end position="279"/>
    </location>
</feature>
<accession>A0AAJ7LCS7</accession>
<dbReference type="AlphaFoldDB" id="A0AAJ7LCS7"/>
<feature type="region of interest" description="Disordered" evidence="1">
    <location>
        <begin position="345"/>
        <end position="460"/>
    </location>
</feature>
<reference evidence="4" key="1">
    <citation type="submission" date="2025-08" db="UniProtKB">
        <authorList>
            <consortium name="RefSeq"/>
        </authorList>
    </citation>
    <scope>IDENTIFICATION</scope>
    <source>
        <tissue evidence="4">Brain</tissue>
    </source>
</reference>
<dbReference type="GeneID" id="108874820"/>
<gene>
    <name evidence="4" type="primary">LOC108874820</name>
</gene>
<dbReference type="Proteomes" id="UP000694890">
    <property type="component" value="Unplaced"/>
</dbReference>
<evidence type="ECO:0000259" key="2">
    <source>
        <dbReference type="Pfam" id="PF15813"/>
    </source>
</evidence>
<organism evidence="3 4">
    <name type="scientific">Lates calcarifer</name>
    <name type="common">Barramundi</name>
    <name type="synonym">Holocentrus calcarifer</name>
    <dbReference type="NCBI Taxonomy" id="8187"/>
    <lineage>
        <taxon>Eukaryota</taxon>
        <taxon>Metazoa</taxon>
        <taxon>Chordata</taxon>
        <taxon>Craniata</taxon>
        <taxon>Vertebrata</taxon>
        <taxon>Euteleostomi</taxon>
        <taxon>Actinopterygii</taxon>
        <taxon>Neopterygii</taxon>
        <taxon>Teleostei</taxon>
        <taxon>Neoteleostei</taxon>
        <taxon>Acanthomorphata</taxon>
        <taxon>Carangaria</taxon>
        <taxon>Carangaria incertae sedis</taxon>
        <taxon>Centropomidae</taxon>
        <taxon>Lates</taxon>
    </lineage>
</organism>
<dbReference type="RefSeq" id="XP_018518876.2">
    <property type="nucleotide sequence ID" value="XM_018663360.2"/>
</dbReference>
<name>A0AAJ7LCS7_LATCA</name>
<feature type="compositionally biased region" description="Pro residues" evidence="1">
    <location>
        <begin position="607"/>
        <end position="616"/>
    </location>
</feature>
<feature type="compositionally biased region" description="Low complexity" evidence="1">
    <location>
        <begin position="406"/>
        <end position="438"/>
    </location>
</feature>
<feature type="region of interest" description="Disordered" evidence="1">
    <location>
        <begin position="502"/>
        <end position="646"/>
    </location>
</feature>
<feature type="compositionally biased region" description="Polar residues" evidence="1">
    <location>
        <begin position="617"/>
        <end position="626"/>
    </location>
</feature>
<dbReference type="Pfam" id="PF15813">
    <property type="entry name" value="DUF4708"/>
    <property type="match status" value="1"/>
</dbReference>
<feature type="compositionally biased region" description="Low complexity" evidence="1">
    <location>
        <begin position="506"/>
        <end position="518"/>
    </location>
</feature>
<proteinExistence type="predicted"/>
<protein>
    <submittedName>
        <fullName evidence="4">LOW QUALITY PROTEIN: uncharacterized protein C18orf63</fullName>
    </submittedName>
</protein>
<evidence type="ECO:0000313" key="3">
    <source>
        <dbReference type="Proteomes" id="UP000694890"/>
    </source>
</evidence>
<evidence type="ECO:0000256" key="1">
    <source>
        <dbReference type="SAM" id="MobiDB-lite"/>
    </source>
</evidence>
<feature type="compositionally biased region" description="Polar residues" evidence="1">
    <location>
        <begin position="578"/>
        <end position="603"/>
    </location>
</feature>
<dbReference type="PANTHER" id="PTHR28495:SF1">
    <property type="entry name" value="GENE, 17266-RELATED"/>
    <property type="match status" value="1"/>
</dbReference>
<sequence>MSGGVQQSLFFLGLPDLKRLVCVTLTLQEQDEEPRSKQIKTCRELVLLYSDILASPALDSFTDITVVMAIPFFQKGILQAFGQRRRLQMDSPRCVFPGDLQCCLSYSLITRLAPSWNKAGLYLISGRDFLTERGRLNAVSLELSTSEGQLCLNIEANTVRLPPTRLEDFDLPPLVLRRFCSDPDFILDPTSTRGTIWCHVLPSMKKGQIITISRQLPRDGPFRTYRDLQSHWNCLYGYRLPELQEEEVVYCSVYFRLVGERLFTYPLSCIRLQPVQRCPRVDLQGALGSFLSDIRGRVQSVCGFSARLTSKPCYHTASLTSAASAQVLSVEQVNLTTTSSIRSVLTQLPAPPPPQPVRPLFGSQPPAWTPLSQQDGAQGLLGNGYGCGNSQSQSLGRREVGDRPLSPSSSSSSSHVSFSISDSTGYQSAPSLTSSSSVLPPPPPPSQTSMNPAPKLVPIFKNKHPSRHINVALLRVQKQREQLRGGGEERRRVTLPAFGKLRPVTAPSSAPSSSFASLPVPPPPFIPRFNRRPKPQSSTAPQPSAHPRIKHISSLSPASKANPGFILTPKPEMKLKSRSSPKTSVKTTSENHSSCKLQGKATNQPSAAPPEPPQPPTSCDASSSSREGIVFESKPKKSRSATRDVDVEKMARSNQLSKLNSATLLAWLKGRGVLVSAKHRKEELMLKVMSCLAEA</sequence>